<dbReference type="AlphaFoldDB" id="A0AAW1XXS4"/>
<accession>A0AAW1XXS4</accession>
<dbReference type="EMBL" id="JBEDUW010000003">
    <property type="protein sequence ID" value="KAK9941313.1"/>
    <property type="molecule type" value="Genomic_DNA"/>
</dbReference>
<protein>
    <submittedName>
        <fullName evidence="1">Uncharacterized protein</fullName>
    </submittedName>
</protein>
<gene>
    <name evidence="1" type="ORF">M0R45_017921</name>
</gene>
<organism evidence="1 2">
    <name type="scientific">Rubus argutus</name>
    <name type="common">Southern blackberry</name>
    <dbReference type="NCBI Taxonomy" id="59490"/>
    <lineage>
        <taxon>Eukaryota</taxon>
        <taxon>Viridiplantae</taxon>
        <taxon>Streptophyta</taxon>
        <taxon>Embryophyta</taxon>
        <taxon>Tracheophyta</taxon>
        <taxon>Spermatophyta</taxon>
        <taxon>Magnoliopsida</taxon>
        <taxon>eudicotyledons</taxon>
        <taxon>Gunneridae</taxon>
        <taxon>Pentapetalae</taxon>
        <taxon>rosids</taxon>
        <taxon>fabids</taxon>
        <taxon>Rosales</taxon>
        <taxon>Rosaceae</taxon>
        <taxon>Rosoideae</taxon>
        <taxon>Rosoideae incertae sedis</taxon>
        <taxon>Rubus</taxon>
    </lineage>
</organism>
<reference evidence="1 2" key="1">
    <citation type="journal article" date="2023" name="G3 (Bethesda)">
        <title>A chromosome-length genome assembly and annotation of blackberry (Rubus argutus, cv. 'Hillquist').</title>
        <authorList>
            <person name="Bruna T."/>
            <person name="Aryal R."/>
            <person name="Dudchenko O."/>
            <person name="Sargent D.J."/>
            <person name="Mead D."/>
            <person name="Buti M."/>
            <person name="Cavallini A."/>
            <person name="Hytonen T."/>
            <person name="Andres J."/>
            <person name="Pham M."/>
            <person name="Weisz D."/>
            <person name="Mascagni F."/>
            <person name="Usai G."/>
            <person name="Natali L."/>
            <person name="Bassil N."/>
            <person name="Fernandez G.E."/>
            <person name="Lomsadze A."/>
            <person name="Armour M."/>
            <person name="Olukolu B."/>
            <person name="Poorten T."/>
            <person name="Britton C."/>
            <person name="Davik J."/>
            <person name="Ashrafi H."/>
            <person name="Aiden E.L."/>
            <person name="Borodovsky M."/>
            <person name="Worthington M."/>
        </authorList>
    </citation>
    <scope>NUCLEOTIDE SEQUENCE [LARGE SCALE GENOMIC DNA]</scope>
    <source>
        <strain evidence="1">PI 553951</strain>
    </source>
</reference>
<evidence type="ECO:0000313" key="2">
    <source>
        <dbReference type="Proteomes" id="UP001457282"/>
    </source>
</evidence>
<keyword evidence="2" id="KW-1185">Reference proteome</keyword>
<dbReference type="Proteomes" id="UP001457282">
    <property type="component" value="Unassembled WGS sequence"/>
</dbReference>
<comment type="caution">
    <text evidence="1">The sequence shown here is derived from an EMBL/GenBank/DDBJ whole genome shotgun (WGS) entry which is preliminary data.</text>
</comment>
<name>A0AAW1XXS4_RUBAR</name>
<proteinExistence type="predicted"/>
<sequence>MGMRTAAARLGLGLAAASARRDQKMMIKKISSSSFSQFMRRSTTLAAAADVSKMKRESKVKPKSESEMELNKEKTLYLCFSELLTRSGGFDFCTNVIRPIKLSDVLSTTTDEDDAAAAVELNIAAYKRSKLNLWYTNCSRLGSQILFAGGVRRKGPNVRSGPSIANREICWFETRDPNPKFEVSSPRKTKIKSFTTGKDEVHMGEVDSKLYCMAHNSRHPCEPFEVLDPTETDPKWRPLEAPPFINEVTCDGFSAAFVEGSNNILGWRRDESGVFAFDVTRPQKGWMESPSCLGNCLPFLAGAPSFIHHHHDPSDDGGGFQVMFTYDPDNAPQIVTVSLMSNNCDSLQPMSKPLQLPELPYEFQTDDLNDTSGTIFHFVNLGDQKVCLILYKFFYRRIVDSDFYWRNKEELRYNERNKGNLLLITFEYDIISNTVDSSNSKSRLDIQCRLLGTRRFQYFSKQLRKSVPIWTHDAYLSGAFLL</sequence>
<evidence type="ECO:0000313" key="1">
    <source>
        <dbReference type="EMBL" id="KAK9941313.1"/>
    </source>
</evidence>